<keyword evidence="4" id="KW-1185">Reference proteome</keyword>
<evidence type="ECO:0000313" key="3">
    <source>
        <dbReference type="EnsemblProtists" id="Phyra83669"/>
    </source>
</evidence>
<evidence type="ECO:0000313" key="4">
    <source>
        <dbReference type="Proteomes" id="UP000005238"/>
    </source>
</evidence>
<proteinExistence type="predicted"/>
<evidence type="ECO:0000256" key="2">
    <source>
        <dbReference type="ARBA" id="ARBA00023002"/>
    </source>
</evidence>
<dbReference type="PANTHER" id="PTHR43544">
    <property type="entry name" value="SHORT-CHAIN DEHYDROGENASE/REDUCTASE"/>
    <property type="match status" value="1"/>
</dbReference>
<dbReference type="SUPFAM" id="SSF51735">
    <property type="entry name" value="NAD(P)-binding Rossmann-fold domains"/>
    <property type="match status" value="1"/>
</dbReference>
<dbReference type="AlphaFoldDB" id="H3H0I3"/>
<protein>
    <recommendedName>
        <fullName evidence="5">Short chain dehydrogenase</fullName>
    </recommendedName>
</protein>
<dbReference type="Gene3D" id="3.40.50.720">
    <property type="entry name" value="NAD(P)-binding Rossmann-like Domain"/>
    <property type="match status" value="1"/>
</dbReference>
<dbReference type="InterPro" id="IPR036291">
    <property type="entry name" value="NAD(P)-bd_dom_sf"/>
</dbReference>
<dbReference type="eggNOG" id="KOG1611">
    <property type="taxonomic scope" value="Eukaryota"/>
</dbReference>
<dbReference type="GO" id="GO:0005737">
    <property type="term" value="C:cytoplasm"/>
    <property type="evidence" value="ECO:0000318"/>
    <property type="project" value="GO_Central"/>
</dbReference>
<dbReference type="GO" id="GO:0016491">
    <property type="term" value="F:oxidoreductase activity"/>
    <property type="evidence" value="ECO:0000318"/>
    <property type="project" value="GO_Central"/>
</dbReference>
<dbReference type="HOGENOM" id="CLU_010194_9_1_1"/>
<dbReference type="EnsemblProtists" id="Phyra83669">
    <property type="protein sequence ID" value="Phyra83669"/>
    <property type="gene ID" value="Phyra83669"/>
</dbReference>
<name>H3H0I3_PHYRM</name>
<evidence type="ECO:0000256" key="1">
    <source>
        <dbReference type="ARBA" id="ARBA00022857"/>
    </source>
</evidence>
<dbReference type="InParanoid" id="H3H0I3"/>
<dbReference type="EMBL" id="DS566090">
    <property type="status" value="NOT_ANNOTATED_CDS"/>
    <property type="molecule type" value="Genomic_DNA"/>
</dbReference>
<dbReference type="OMA" id="QYAQSFA"/>
<accession>H3H0I3</accession>
<dbReference type="CDD" id="cd05325">
    <property type="entry name" value="carb_red_sniffer_like_SDR_c"/>
    <property type="match status" value="1"/>
</dbReference>
<dbReference type="InterPro" id="IPR051468">
    <property type="entry name" value="Fungal_SecMetab_SDRs"/>
</dbReference>
<reference evidence="4" key="1">
    <citation type="journal article" date="2006" name="Science">
        <title>Phytophthora genome sequences uncover evolutionary origins and mechanisms of pathogenesis.</title>
        <authorList>
            <person name="Tyler B.M."/>
            <person name="Tripathy S."/>
            <person name="Zhang X."/>
            <person name="Dehal P."/>
            <person name="Jiang R.H."/>
            <person name="Aerts A."/>
            <person name="Arredondo F.D."/>
            <person name="Baxter L."/>
            <person name="Bensasson D."/>
            <person name="Beynon J.L."/>
            <person name="Chapman J."/>
            <person name="Damasceno C.M."/>
            <person name="Dorrance A.E."/>
            <person name="Dou D."/>
            <person name="Dickerman A.W."/>
            <person name="Dubchak I.L."/>
            <person name="Garbelotto M."/>
            <person name="Gijzen M."/>
            <person name="Gordon S.G."/>
            <person name="Govers F."/>
            <person name="Grunwald N.J."/>
            <person name="Huang W."/>
            <person name="Ivors K.L."/>
            <person name="Jones R.W."/>
            <person name="Kamoun S."/>
            <person name="Krampis K."/>
            <person name="Lamour K.H."/>
            <person name="Lee M.K."/>
            <person name="McDonald W.H."/>
            <person name="Medina M."/>
            <person name="Meijer H.J."/>
            <person name="Nordberg E.K."/>
            <person name="Maclean D.J."/>
            <person name="Ospina-Giraldo M.D."/>
            <person name="Morris P.F."/>
            <person name="Phuntumart V."/>
            <person name="Putnam N.H."/>
            <person name="Rash S."/>
            <person name="Rose J.K."/>
            <person name="Sakihama Y."/>
            <person name="Salamov A.A."/>
            <person name="Savidor A."/>
            <person name="Scheuring C.F."/>
            <person name="Smith B.M."/>
            <person name="Sobral B.W."/>
            <person name="Terry A."/>
            <person name="Torto-Alalibo T.A."/>
            <person name="Win J."/>
            <person name="Xu Z."/>
            <person name="Zhang H."/>
            <person name="Grigoriev I.V."/>
            <person name="Rokhsar D.S."/>
            <person name="Boore J.L."/>
        </authorList>
    </citation>
    <scope>NUCLEOTIDE SEQUENCE [LARGE SCALE GENOMIC DNA]</scope>
    <source>
        <strain evidence="4">Pr102</strain>
    </source>
</reference>
<dbReference type="VEuPathDB" id="FungiDB:KRP23_754"/>
<dbReference type="InterPro" id="IPR002347">
    <property type="entry name" value="SDR_fam"/>
</dbReference>
<dbReference type="PRINTS" id="PR00081">
    <property type="entry name" value="GDHRDH"/>
</dbReference>
<evidence type="ECO:0008006" key="5">
    <source>
        <dbReference type="Google" id="ProtNLM"/>
    </source>
</evidence>
<dbReference type="VEuPathDB" id="FungiDB:KRP22_6347"/>
<organism evidence="3 4">
    <name type="scientific">Phytophthora ramorum</name>
    <name type="common">Sudden oak death agent</name>
    <dbReference type="NCBI Taxonomy" id="164328"/>
    <lineage>
        <taxon>Eukaryota</taxon>
        <taxon>Sar</taxon>
        <taxon>Stramenopiles</taxon>
        <taxon>Oomycota</taxon>
        <taxon>Peronosporomycetes</taxon>
        <taxon>Peronosporales</taxon>
        <taxon>Peronosporaceae</taxon>
        <taxon>Phytophthora</taxon>
    </lineage>
</organism>
<sequence>MVPKTVLITGANRGIGLSLAGWYSEHGWNVIGAARDPTNATKLKALNPYKLVQMDVGDDKSIVEAAKELSGAAIDLLINNAGICEAGMIESVTKEAFMRHFETNALGPFFVTRSLLPNLKNAASVNGSAQVAQITSLAGSIEVVGRGEIRENVPTSNISYFTSKAALNMVNANLSLELKEHNIAAIVLNPGFVATDMAKGVDTRLQPDECARALAKFIGGVTLADTGKFYDVGGEELPW</sequence>
<reference evidence="3" key="2">
    <citation type="submission" date="2015-06" db="UniProtKB">
        <authorList>
            <consortium name="EnsemblProtists"/>
        </authorList>
    </citation>
    <scope>IDENTIFICATION</scope>
    <source>
        <strain evidence="3">Pr102</strain>
    </source>
</reference>
<keyword evidence="1" id="KW-0521">NADP</keyword>
<keyword evidence="2" id="KW-0560">Oxidoreductase</keyword>
<dbReference type="PANTHER" id="PTHR43544:SF7">
    <property type="entry name" value="NADB-LER2"/>
    <property type="match status" value="1"/>
</dbReference>
<dbReference type="Pfam" id="PF00106">
    <property type="entry name" value="adh_short"/>
    <property type="match status" value="1"/>
</dbReference>
<dbReference type="Proteomes" id="UP000005238">
    <property type="component" value="Unassembled WGS sequence"/>
</dbReference>